<dbReference type="PANTHER" id="PTHR34980">
    <property type="entry name" value="INNER MEMBRANE PROTEIN-RELATED-RELATED"/>
    <property type="match status" value="1"/>
</dbReference>
<dbReference type="GO" id="GO:0005886">
    <property type="term" value="C:plasma membrane"/>
    <property type="evidence" value="ECO:0007669"/>
    <property type="project" value="TreeGrafter"/>
</dbReference>
<sequence>MLQFLNPSGRISRRKYLLFFVIFYWTNIISLTKMYEAYTIGDLLSFAAFGIVLITTIVLLLIQSIKRLHDIGLDWKYAFYLLIPPPINFIGFIWLALKKGEKGRNEYGESPLMTDAI</sequence>
<evidence type="ECO:0000313" key="3">
    <source>
        <dbReference type="Proteomes" id="UP000004478"/>
    </source>
</evidence>
<keyword evidence="1" id="KW-0812">Transmembrane</keyword>
<keyword evidence="1" id="KW-1133">Transmembrane helix</keyword>
<dbReference type="PATRIC" id="fig|1225176.3.peg.3003"/>
<keyword evidence="3" id="KW-1185">Reference proteome</keyword>
<proteinExistence type="predicted"/>
<dbReference type="Pfam" id="PF05656">
    <property type="entry name" value="DUF805"/>
    <property type="match status" value="1"/>
</dbReference>
<feature type="transmembrane region" description="Helical" evidence="1">
    <location>
        <begin position="44"/>
        <end position="65"/>
    </location>
</feature>
<name>K1LWJ3_CECL9</name>
<dbReference type="AlphaFoldDB" id="K1LWJ3"/>
<dbReference type="Proteomes" id="UP000004478">
    <property type="component" value="Unassembled WGS sequence"/>
</dbReference>
<dbReference type="EMBL" id="AMGM01000049">
    <property type="protein sequence ID" value="EKB48539.1"/>
    <property type="molecule type" value="Genomic_DNA"/>
</dbReference>
<keyword evidence="1" id="KW-0472">Membrane</keyword>
<accession>K1LWJ3</accession>
<evidence type="ECO:0000313" key="2">
    <source>
        <dbReference type="EMBL" id="EKB48539.1"/>
    </source>
</evidence>
<evidence type="ECO:0000256" key="1">
    <source>
        <dbReference type="SAM" id="Phobius"/>
    </source>
</evidence>
<dbReference type="RefSeq" id="WP_009185845.1">
    <property type="nucleotide sequence ID" value="NZ_AMGM01000049.1"/>
</dbReference>
<comment type="caution">
    <text evidence="2">The sequence shown here is derived from an EMBL/GenBank/DDBJ whole genome shotgun (WGS) entry which is preliminary data.</text>
</comment>
<feature type="transmembrane region" description="Helical" evidence="1">
    <location>
        <begin position="16"/>
        <end position="32"/>
    </location>
</feature>
<gene>
    <name evidence="2" type="ORF">B879_02823</name>
</gene>
<protein>
    <submittedName>
        <fullName evidence="2">Putative membrane protein</fullName>
    </submittedName>
</protein>
<feature type="transmembrane region" description="Helical" evidence="1">
    <location>
        <begin position="77"/>
        <end position="97"/>
    </location>
</feature>
<organism evidence="2 3">
    <name type="scientific">Cecembia lonarensis (strain CCUG 58316 / KCTC 22772 / LW9)</name>
    <dbReference type="NCBI Taxonomy" id="1225176"/>
    <lineage>
        <taxon>Bacteria</taxon>
        <taxon>Pseudomonadati</taxon>
        <taxon>Bacteroidota</taxon>
        <taxon>Cytophagia</taxon>
        <taxon>Cytophagales</taxon>
        <taxon>Cyclobacteriaceae</taxon>
        <taxon>Cecembia</taxon>
    </lineage>
</organism>
<dbReference type="OrthoDB" id="9812349at2"/>
<reference evidence="2 3" key="1">
    <citation type="journal article" date="2012" name="J. Bacteriol.">
        <title>Draft Genome Sequence of Cecembia lonarensis Strain LW9T, Isolated from Lonar Lake, a Haloalkaline Lake in India.</title>
        <authorList>
            <person name="Shivaji S."/>
            <person name="Ara S."/>
            <person name="Singh A."/>
            <person name="Pinnaka A.K."/>
        </authorList>
    </citation>
    <scope>NUCLEOTIDE SEQUENCE [LARGE SCALE GENOMIC DNA]</scope>
    <source>
        <strain evidence="2 3">LW9</strain>
    </source>
</reference>
<dbReference type="InterPro" id="IPR008523">
    <property type="entry name" value="DUF805"/>
</dbReference>